<dbReference type="EMBL" id="JBIAZU010000001">
    <property type="protein sequence ID" value="MFF5289026.1"/>
    <property type="molecule type" value="Genomic_DNA"/>
</dbReference>
<dbReference type="RefSeq" id="WP_245576975.1">
    <property type="nucleotide sequence ID" value="NZ_JBIAZU010000001.1"/>
</dbReference>
<dbReference type="CDD" id="cd06849">
    <property type="entry name" value="lipoyl_domain"/>
    <property type="match status" value="1"/>
</dbReference>
<dbReference type="PROSITE" id="PS50968">
    <property type="entry name" value="BIOTINYL_LIPOYL"/>
    <property type="match status" value="1"/>
</dbReference>
<dbReference type="InterPro" id="IPR003016">
    <property type="entry name" value="2-oxoA_DH_lipoyl-BS"/>
</dbReference>
<dbReference type="SUPFAM" id="SSF51230">
    <property type="entry name" value="Single hybrid motif"/>
    <property type="match status" value="1"/>
</dbReference>
<comment type="caution">
    <text evidence="3">The sequence shown here is derived from an EMBL/GenBank/DDBJ whole genome shotgun (WGS) entry which is preliminary data.</text>
</comment>
<dbReference type="InterPro" id="IPR011053">
    <property type="entry name" value="Single_hybrid_motif"/>
</dbReference>
<dbReference type="Gene3D" id="2.40.50.100">
    <property type="match status" value="1"/>
</dbReference>
<evidence type="ECO:0000256" key="1">
    <source>
        <dbReference type="ARBA" id="ARBA00022823"/>
    </source>
</evidence>
<evidence type="ECO:0000259" key="2">
    <source>
        <dbReference type="PROSITE" id="PS50968"/>
    </source>
</evidence>
<dbReference type="Proteomes" id="UP001602245">
    <property type="component" value="Unassembled WGS sequence"/>
</dbReference>
<organism evidence="3 4">
    <name type="scientific">Paractinoplanes globisporus</name>
    <dbReference type="NCBI Taxonomy" id="113565"/>
    <lineage>
        <taxon>Bacteria</taxon>
        <taxon>Bacillati</taxon>
        <taxon>Actinomycetota</taxon>
        <taxon>Actinomycetes</taxon>
        <taxon>Micromonosporales</taxon>
        <taxon>Micromonosporaceae</taxon>
        <taxon>Paractinoplanes</taxon>
    </lineage>
</organism>
<sequence length="107" mass="11492">MTEDVLFPEMSKKDPAALGVLTTWFVGEGDPVRADQVLAEVQVDKVSMDVVAPVGGTVHLLVPEEAEVRQGTPIARIRVMGVRSQPSSCSSASCVSAPPWLAVMFRR</sequence>
<gene>
    <name evidence="3" type="ORF">ACFY35_06290</name>
</gene>
<evidence type="ECO:0000313" key="4">
    <source>
        <dbReference type="Proteomes" id="UP001602245"/>
    </source>
</evidence>
<reference evidence="3 4" key="1">
    <citation type="submission" date="2024-10" db="EMBL/GenBank/DDBJ databases">
        <title>The Natural Products Discovery Center: Release of the First 8490 Sequenced Strains for Exploring Actinobacteria Biosynthetic Diversity.</title>
        <authorList>
            <person name="Kalkreuter E."/>
            <person name="Kautsar S.A."/>
            <person name="Yang D."/>
            <person name="Bader C.D."/>
            <person name="Teijaro C.N."/>
            <person name="Fluegel L."/>
            <person name="Davis C.M."/>
            <person name="Simpson J.R."/>
            <person name="Lauterbach L."/>
            <person name="Steele A.D."/>
            <person name="Gui C."/>
            <person name="Meng S."/>
            <person name="Li G."/>
            <person name="Viehrig K."/>
            <person name="Ye F."/>
            <person name="Su P."/>
            <person name="Kiefer A.F."/>
            <person name="Nichols A."/>
            <person name="Cepeda A.J."/>
            <person name="Yan W."/>
            <person name="Fan B."/>
            <person name="Jiang Y."/>
            <person name="Adhikari A."/>
            <person name="Zheng C.-J."/>
            <person name="Schuster L."/>
            <person name="Cowan T.M."/>
            <person name="Smanski M.J."/>
            <person name="Chevrette M.G."/>
            <person name="De Carvalho L.P.S."/>
            <person name="Shen B."/>
        </authorList>
    </citation>
    <scope>NUCLEOTIDE SEQUENCE [LARGE SCALE GENOMIC DNA]</scope>
    <source>
        <strain evidence="3 4">NPDC000087</strain>
    </source>
</reference>
<keyword evidence="1" id="KW-0450">Lipoyl</keyword>
<accession>A0ABW6W7U6</accession>
<protein>
    <submittedName>
        <fullName evidence="3">Lipoyl domain-containing protein</fullName>
    </submittedName>
</protein>
<dbReference type="PROSITE" id="PS00189">
    <property type="entry name" value="LIPOYL"/>
    <property type="match status" value="1"/>
</dbReference>
<feature type="domain" description="Lipoyl-binding" evidence="2">
    <location>
        <begin position="2"/>
        <end position="78"/>
    </location>
</feature>
<dbReference type="Pfam" id="PF00364">
    <property type="entry name" value="Biotin_lipoyl"/>
    <property type="match status" value="1"/>
</dbReference>
<dbReference type="InterPro" id="IPR000089">
    <property type="entry name" value="Biotin_lipoyl"/>
</dbReference>
<evidence type="ECO:0000313" key="3">
    <source>
        <dbReference type="EMBL" id="MFF5289026.1"/>
    </source>
</evidence>
<keyword evidence="4" id="KW-1185">Reference proteome</keyword>
<name>A0ABW6W7U6_9ACTN</name>
<proteinExistence type="predicted"/>